<keyword evidence="1" id="KW-1133">Transmembrane helix</keyword>
<keyword evidence="3" id="KW-1185">Reference proteome</keyword>
<evidence type="ECO:0000313" key="3">
    <source>
        <dbReference type="Proteomes" id="UP000515570"/>
    </source>
</evidence>
<proteinExistence type="predicted"/>
<evidence type="ECO:0000256" key="1">
    <source>
        <dbReference type="SAM" id="Phobius"/>
    </source>
</evidence>
<keyword evidence="1" id="KW-0472">Membrane</keyword>
<accession>A0A7G5FCY3</accession>
<organism evidence="2 3">
    <name type="scientific">Corynebacterium hindlerae</name>
    <dbReference type="NCBI Taxonomy" id="699041"/>
    <lineage>
        <taxon>Bacteria</taxon>
        <taxon>Bacillati</taxon>
        <taxon>Actinomycetota</taxon>
        <taxon>Actinomycetes</taxon>
        <taxon>Mycobacteriales</taxon>
        <taxon>Corynebacteriaceae</taxon>
        <taxon>Corynebacterium</taxon>
    </lineage>
</organism>
<keyword evidence="1" id="KW-0812">Transmembrane</keyword>
<feature type="transmembrane region" description="Helical" evidence="1">
    <location>
        <begin position="76"/>
        <end position="94"/>
    </location>
</feature>
<reference evidence="2 3" key="1">
    <citation type="submission" date="2020-07" db="EMBL/GenBank/DDBJ databases">
        <title>non toxigenic Corynebacterium sp. nov from a clinical source.</title>
        <authorList>
            <person name="Bernier A.-M."/>
            <person name="Bernard K."/>
        </authorList>
    </citation>
    <scope>NUCLEOTIDE SEQUENCE [LARGE SCALE GENOMIC DNA]</scope>
    <source>
        <strain evidence="3">NML 93-0612</strain>
    </source>
</reference>
<name>A0A7G5FCY3_9CORY</name>
<dbReference type="EMBL" id="CP059833">
    <property type="protein sequence ID" value="QMV84474.1"/>
    <property type="molecule type" value="Genomic_DNA"/>
</dbReference>
<gene>
    <name evidence="2" type="ORF">HW450_08870</name>
</gene>
<dbReference type="RefSeq" id="WP_182385283.1">
    <property type="nucleotide sequence ID" value="NZ_CP059833.1"/>
</dbReference>
<sequence>MLTFAYRLLEIVLIGVAFTLPTTDPLAVACIAMMASAALSVIALVRGLEGDKYYAYGVAVSVSGGLAWFLELSRDIPAWLLWLPVALIAVEYVMRGGSLWHNKNNYARRAGA</sequence>
<dbReference type="AlphaFoldDB" id="A0A7G5FCY3"/>
<protein>
    <submittedName>
        <fullName evidence="2">Uncharacterized protein</fullName>
    </submittedName>
</protein>
<dbReference type="Proteomes" id="UP000515570">
    <property type="component" value="Chromosome"/>
</dbReference>
<feature type="transmembrane region" description="Helical" evidence="1">
    <location>
        <begin position="26"/>
        <end position="46"/>
    </location>
</feature>
<feature type="transmembrane region" description="Helical" evidence="1">
    <location>
        <begin position="53"/>
        <end position="70"/>
    </location>
</feature>
<evidence type="ECO:0000313" key="2">
    <source>
        <dbReference type="EMBL" id="QMV84474.1"/>
    </source>
</evidence>